<organism evidence="1 2">
    <name type="scientific">Gossypium arboreum</name>
    <name type="common">Tree cotton</name>
    <name type="synonym">Gossypium nanking</name>
    <dbReference type="NCBI Taxonomy" id="29729"/>
    <lineage>
        <taxon>Eukaryota</taxon>
        <taxon>Viridiplantae</taxon>
        <taxon>Streptophyta</taxon>
        <taxon>Embryophyta</taxon>
        <taxon>Tracheophyta</taxon>
        <taxon>Spermatophyta</taxon>
        <taxon>Magnoliopsida</taxon>
        <taxon>eudicotyledons</taxon>
        <taxon>Gunneridae</taxon>
        <taxon>Pentapetalae</taxon>
        <taxon>rosids</taxon>
        <taxon>malvids</taxon>
        <taxon>Malvales</taxon>
        <taxon>Malvaceae</taxon>
        <taxon>Malvoideae</taxon>
        <taxon>Gossypium</taxon>
    </lineage>
</organism>
<accession>A0ABR0N1L0</accession>
<name>A0ABR0N1L0_GOSAR</name>
<reference evidence="1 2" key="1">
    <citation type="submission" date="2023-03" db="EMBL/GenBank/DDBJ databases">
        <title>WGS of Gossypium arboreum.</title>
        <authorList>
            <person name="Yu D."/>
        </authorList>
    </citation>
    <scope>NUCLEOTIDE SEQUENCE [LARGE SCALE GENOMIC DNA]</scope>
    <source>
        <tissue evidence="1">Leaf</tissue>
    </source>
</reference>
<proteinExistence type="predicted"/>
<protein>
    <submittedName>
        <fullName evidence="1">Uncharacterized protein</fullName>
    </submittedName>
</protein>
<gene>
    <name evidence="1" type="ORF">PVK06_038785</name>
</gene>
<sequence>MRDSIMFVNEANWEAIGNWWTQPTVIVVDGTTRPKERSKYIDVERMTFHENSQALNSIFNGVDLDQLKVSYVCAYAKEAWTILKNQNEGNDIVRMSKL</sequence>
<evidence type="ECO:0000313" key="1">
    <source>
        <dbReference type="EMBL" id="KAK5784262.1"/>
    </source>
</evidence>
<dbReference type="Proteomes" id="UP001358586">
    <property type="component" value="Chromosome 11"/>
</dbReference>
<comment type="caution">
    <text evidence="1">The sequence shown here is derived from an EMBL/GenBank/DDBJ whole genome shotgun (WGS) entry which is preliminary data.</text>
</comment>
<dbReference type="EMBL" id="JARKNE010000011">
    <property type="protein sequence ID" value="KAK5784262.1"/>
    <property type="molecule type" value="Genomic_DNA"/>
</dbReference>
<evidence type="ECO:0000313" key="2">
    <source>
        <dbReference type="Proteomes" id="UP001358586"/>
    </source>
</evidence>
<keyword evidence="2" id="KW-1185">Reference proteome</keyword>